<keyword evidence="3" id="KW-1185">Reference proteome</keyword>
<dbReference type="Gene3D" id="3.40.50.11500">
    <property type="match status" value="1"/>
</dbReference>
<feature type="region of interest" description="Disordered" evidence="1">
    <location>
        <begin position="64"/>
        <end position="86"/>
    </location>
</feature>
<dbReference type="EMBL" id="JAODUP010000164">
    <property type="protein sequence ID" value="KAK2158759.1"/>
    <property type="molecule type" value="Genomic_DNA"/>
</dbReference>
<evidence type="ECO:0000313" key="2">
    <source>
        <dbReference type="EMBL" id="KAK2158759.1"/>
    </source>
</evidence>
<organism evidence="2 3">
    <name type="scientific">Paralvinella palmiformis</name>
    <dbReference type="NCBI Taxonomy" id="53620"/>
    <lineage>
        <taxon>Eukaryota</taxon>
        <taxon>Metazoa</taxon>
        <taxon>Spiralia</taxon>
        <taxon>Lophotrochozoa</taxon>
        <taxon>Annelida</taxon>
        <taxon>Polychaeta</taxon>
        <taxon>Sedentaria</taxon>
        <taxon>Canalipalpata</taxon>
        <taxon>Terebellida</taxon>
        <taxon>Terebelliformia</taxon>
        <taxon>Alvinellidae</taxon>
        <taxon>Paralvinella</taxon>
    </lineage>
</organism>
<dbReference type="Proteomes" id="UP001208570">
    <property type="component" value="Unassembled WGS sequence"/>
</dbReference>
<sequence length="86" mass="9832">MGLHWNTADSKKELQLETHVNMCIVDIDSGKVELPDDLPSFPQHRELRQDLQHELRRIARPETAINGHQRDSGFVRESFVGPEDSG</sequence>
<dbReference type="AlphaFoldDB" id="A0AAD9JTB5"/>
<dbReference type="InterPro" id="IPR047278">
    <property type="entry name" value="DEN5A/B"/>
</dbReference>
<dbReference type="GO" id="GO:0031267">
    <property type="term" value="F:small GTPase binding"/>
    <property type="evidence" value="ECO:0007669"/>
    <property type="project" value="InterPro"/>
</dbReference>
<dbReference type="PANTHER" id="PTHR46070">
    <property type="entry name" value="PINSTRIPE, ISOFORM A"/>
    <property type="match status" value="1"/>
</dbReference>
<dbReference type="GO" id="GO:0005085">
    <property type="term" value="F:guanyl-nucleotide exchange factor activity"/>
    <property type="evidence" value="ECO:0007669"/>
    <property type="project" value="InterPro"/>
</dbReference>
<dbReference type="PANTHER" id="PTHR46070:SF1">
    <property type="entry name" value="PINSTRIPE, ISOFORM A"/>
    <property type="match status" value="1"/>
</dbReference>
<accession>A0AAD9JTB5</accession>
<evidence type="ECO:0000256" key="1">
    <source>
        <dbReference type="SAM" id="MobiDB-lite"/>
    </source>
</evidence>
<dbReference type="InterPro" id="IPR043153">
    <property type="entry name" value="DENN_C"/>
</dbReference>
<comment type="caution">
    <text evidence="2">The sequence shown here is derived from an EMBL/GenBank/DDBJ whole genome shotgun (WGS) entry which is preliminary data.</text>
</comment>
<feature type="non-terminal residue" evidence="2">
    <location>
        <position position="1"/>
    </location>
</feature>
<protein>
    <submittedName>
        <fullName evidence="2">Uncharacterized protein</fullName>
    </submittedName>
</protein>
<name>A0AAD9JTB5_9ANNE</name>
<gene>
    <name evidence="2" type="ORF">LSH36_164g02004</name>
</gene>
<reference evidence="2" key="1">
    <citation type="journal article" date="2023" name="Mol. Biol. Evol.">
        <title>Third-Generation Sequencing Reveals the Adaptive Role of the Epigenome in Three Deep-Sea Polychaetes.</title>
        <authorList>
            <person name="Perez M."/>
            <person name="Aroh O."/>
            <person name="Sun Y."/>
            <person name="Lan Y."/>
            <person name="Juniper S.K."/>
            <person name="Young C.R."/>
            <person name="Angers B."/>
            <person name="Qian P.Y."/>
        </authorList>
    </citation>
    <scope>NUCLEOTIDE SEQUENCE</scope>
    <source>
        <strain evidence="2">P08H-3</strain>
    </source>
</reference>
<evidence type="ECO:0000313" key="3">
    <source>
        <dbReference type="Proteomes" id="UP001208570"/>
    </source>
</evidence>
<proteinExistence type="predicted"/>